<keyword evidence="1" id="KW-0328">Glycosyltransferase</keyword>
<dbReference type="RefSeq" id="WP_015209667.1">
    <property type="nucleotide sequence ID" value="NC_019757.1"/>
</dbReference>
<proteinExistence type="predicted"/>
<organism evidence="3 4">
    <name type="scientific">Cylindrospermum stagnale PCC 7417</name>
    <dbReference type="NCBI Taxonomy" id="56107"/>
    <lineage>
        <taxon>Bacteria</taxon>
        <taxon>Bacillati</taxon>
        <taxon>Cyanobacteriota</taxon>
        <taxon>Cyanophyceae</taxon>
        <taxon>Nostocales</taxon>
        <taxon>Nostocaceae</taxon>
        <taxon>Cylindrospermum</taxon>
    </lineage>
</organism>
<dbReference type="AlphaFoldDB" id="K9X1C9"/>
<protein>
    <submittedName>
        <fullName evidence="3">Exopolysaccharide biosynthesis protein, WecB/TagA/CpsF family</fullName>
    </submittedName>
</protein>
<gene>
    <name evidence="3" type="ORF">Cylst_4332</name>
</gene>
<dbReference type="Proteomes" id="UP000010475">
    <property type="component" value="Chromosome"/>
</dbReference>
<dbReference type="STRING" id="56107.Cylst_4332"/>
<dbReference type="PANTHER" id="PTHR34136:SF1">
    <property type="entry name" value="UDP-N-ACETYL-D-MANNOSAMINURONIC ACID TRANSFERASE"/>
    <property type="match status" value="1"/>
</dbReference>
<reference evidence="3 4" key="1">
    <citation type="submission" date="2012-06" db="EMBL/GenBank/DDBJ databases">
        <title>Finished chromosome of genome of Cylindrospermum stagnale PCC 7417.</title>
        <authorList>
            <consortium name="US DOE Joint Genome Institute"/>
            <person name="Gugger M."/>
            <person name="Coursin T."/>
            <person name="Rippka R."/>
            <person name="Tandeau De Marsac N."/>
            <person name="Huntemann M."/>
            <person name="Wei C.-L."/>
            <person name="Han J."/>
            <person name="Detter J.C."/>
            <person name="Han C."/>
            <person name="Tapia R."/>
            <person name="Chen A."/>
            <person name="Kyrpides N."/>
            <person name="Mavromatis K."/>
            <person name="Markowitz V."/>
            <person name="Szeto E."/>
            <person name="Ivanova N."/>
            <person name="Pagani I."/>
            <person name="Pati A."/>
            <person name="Goodwin L."/>
            <person name="Nordberg H.P."/>
            <person name="Cantor M.N."/>
            <person name="Hua S.X."/>
            <person name="Woyke T."/>
            <person name="Kerfeld C.A."/>
        </authorList>
    </citation>
    <scope>NUCLEOTIDE SEQUENCE [LARGE SCALE GENOMIC DNA]</scope>
    <source>
        <strain evidence="3 4">PCC 7417</strain>
    </source>
</reference>
<dbReference type="PANTHER" id="PTHR34136">
    <property type="match status" value="1"/>
</dbReference>
<accession>K9X1C9</accession>
<evidence type="ECO:0000256" key="1">
    <source>
        <dbReference type="ARBA" id="ARBA00022676"/>
    </source>
</evidence>
<keyword evidence="4" id="KW-1185">Reference proteome</keyword>
<dbReference type="eggNOG" id="COG1922">
    <property type="taxonomic scope" value="Bacteria"/>
</dbReference>
<dbReference type="PATRIC" id="fig|56107.3.peg.4752"/>
<evidence type="ECO:0000313" key="3">
    <source>
        <dbReference type="EMBL" id="AFZ26425.1"/>
    </source>
</evidence>
<dbReference type="KEGG" id="csg:Cylst_4332"/>
<keyword evidence="2" id="KW-0808">Transferase</keyword>
<dbReference type="EMBL" id="CP003642">
    <property type="protein sequence ID" value="AFZ26425.1"/>
    <property type="molecule type" value="Genomic_DNA"/>
</dbReference>
<dbReference type="InterPro" id="IPR004629">
    <property type="entry name" value="WecG_TagA_CpsF"/>
</dbReference>
<evidence type="ECO:0000256" key="2">
    <source>
        <dbReference type="ARBA" id="ARBA00022679"/>
    </source>
</evidence>
<dbReference type="GO" id="GO:0016758">
    <property type="term" value="F:hexosyltransferase activity"/>
    <property type="evidence" value="ECO:0007669"/>
    <property type="project" value="TreeGrafter"/>
</dbReference>
<dbReference type="NCBIfam" id="TIGR00696">
    <property type="entry name" value="wecG_tagA_cpsF"/>
    <property type="match status" value="1"/>
</dbReference>
<evidence type="ECO:0000313" key="4">
    <source>
        <dbReference type="Proteomes" id="UP000010475"/>
    </source>
</evidence>
<name>K9X1C9_9NOST</name>
<dbReference type="Pfam" id="PF03808">
    <property type="entry name" value="Glyco_tran_WecG"/>
    <property type="match status" value="1"/>
</dbReference>
<sequence length="258" mass="29416">MKLKTEEMLPLEYRHILGMRVDATSYEDATQRIVAWSQKRESKCVCAANVHMTMETYDNPKFAQIVNNADLVTPDGMPLVWALRALGVKNASRVYGPTLTLDVCQAAEPMGISIALYGGTQESLNAFRNFLAQRFPNIKIVCQIPPPFRQLTAEEDAAYTRQIVESGAQILFVGIGCPRQEVWIAEHKDQIPAVMLGVGAAFDFHSGRVKQAPSWMQTIGLEWLFRLIMEPKRLWKRYFKHNPRFVIFFLIQLITVRK</sequence>
<dbReference type="HOGENOM" id="CLU_063203_2_0_3"/>
<dbReference type="CDD" id="cd06533">
    <property type="entry name" value="Glyco_transf_WecG_TagA"/>
    <property type="match status" value="1"/>
</dbReference>
<dbReference type="OrthoDB" id="9771846at2"/>